<protein>
    <submittedName>
        <fullName evidence="1">Uncharacterized protein</fullName>
    </submittedName>
</protein>
<name>A0AAD7WAE8_9TELE</name>
<proteinExistence type="predicted"/>
<evidence type="ECO:0000313" key="2">
    <source>
        <dbReference type="Proteomes" id="UP001221898"/>
    </source>
</evidence>
<dbReference type="Proteomes" id="UP001221898">
    <property type="component" value="Unassembled WGS sequence"/>
</dbReference>
<dbReference type="AlphaFoldDB" id="A0AAD7WAE8"/>
<dbReference type="EMBL" id="JAINUG010000190">
    <property type="protein sequence ID" value="KAJ8388784.1"/>
    <property type="molecule type" value="Genomic_DNA"/>
</dbReference>
<comment type="caution">
    <text evidence="1">The sequence shown here is derived from an EMBL/GenBank/DDBJ whole genome shotgun (WGS) entry which is preliminary data.</text>
</comment>
<accession>A0AAD7WAE8</accession>
<sequence>MGREALEESPLCQRGTGLLPLSRQAHTGRRVYFSKSGRNCLQLLSTLKARLGPALCLAGGVRSVAVDSRSANFSRGACSRGTEPKRSKPVCARSSFRTGFGPFSGVDPPLDQRWAMLASKRGLRWGLRHAAGPARDTHLSRAPSGKVFLLVEL</sequence>
<evidence type="ECO:0000313" key="1">
    <source>
        <dbReference type="EMBL" id="KAJ8388784.1"/>
    </source>
</evidence>
<gene>
    <name evidence="1" type="ORF">AAFF_G00130170</name>
</gene>
<reference evidence="1" key="1">
    <citation type="journal article" date="2023" name="Science">
        <title>Genome structures resolve the early diversification of teleost fishes.</title>
        <authorList>
            <person name="Parey E."/>
            <person name="Louis A."/>
            <person name="Montfort J."/>
            <person name="Bouchez O."/>
            <person name="Roques C."/>
            <person name="Iampietro C."/>
            <person name="Lluch J."/>
            <person name="Castinel A."/>
            <person name="Donnadieu C."/>
            <person name="Desvignes T."/>
            <person name="Floi Bucao C."/>
            <person name="Jouanno E."/>
            <person name="Wen M."/>
            <person name="Mejri S."/>
            <person name="Dirks R."/>
            <person name="Jansen H."/>
            <person name="Henkel C."/>
            <person name="Chen W.J."/>
            <person name="Zahm M."/>
            <person name="Cabau C."/>
            <person name="Klopp C."/>
            <person name="Thompson A.W."/>
            <person name="Robinson-Rechavi M."/>
            <person name="Braasch I."/>
            <person name="Lecointre G."/>
            <person name="Bobe J."/>
            <person name="Postlethwait J.H."/>
            <person name="Berthelot C."/>
            <person name="Roest Crollius H."/>
            <person name="Guiguen Y."/>
        </authorList>
    </citation>
    <scope>NUCLEOTIDE SEQUENCE</scope>
    <source>
        <strain evidence="1">NC1722</strain>
    </source>
</reference>
<keyword evidence="2" id="KW-1185">Reference proteome</keyword>
<organism evidence="1 2">
    <name type="scientific">Aldrovandia affinis</name>
    <dbReference type="NCBI Taxonomy" id="143900"/>
    <lineage>
        <taxon>Eukaryota</taxon>
        <taxon>Metazoa</taxon>
        <taxon>Chordata</taxon>
        <taxon>Craniata</taxon>
        <taxon>Vertebrata</taxon>
        <taxon>Euteleostomi</taxon>
        <taxon>Actinopterygii</taxon>
        <taxon>Neopterygii</taxon>
        <taxon>Teleostei</taxon>
        <taxon>Notacanthiformes</taxon>
        <taxon>Halosauridae</taxon>
        <taxon>Aldrovandia</taxon>
    </lineage>
</organism>